<feature type="domain" description="EF-hand" evidence="3">
    <location>
        <begin position="132"/>
        <end position="167"/>
    </location>
</feature>
<dbReference type="Pfam" id="PF13202">
    <property type="entry name" value="EF-hand_5"/>
    <property type="match status" value="4"/>
</dbReference>
<evidence type="ECO:0000259" key="3">
    <source>
        <dbReference type="PROSITE" id="PS50222"/>
    </source>
</evidence>
<evidence type="ECO:0000256" key="2">
    <source>
        <dbReference type="ARBA" id="ARBA00022737"/>
    </source>
</evidence>
<dbReference type="PROSITE" id="PS00018">
    <property type="entry name" value="EF_HAND_1"/>
    <property type="match status" value="2"/>
</dbReference>
<dbReference type="InterPro" id="IPR011992">
    <property type="entry name" value="EF-hand-dom_pair"/>
</dbReference>
<dbReference type="PANTHER" id="PTHR10827:SF98">
    <property type="entry name" value="45 KDA CALCIUM-BINDING PROTEIN"/>
    <property type="match status" value="1"/>
</dbReference>
<dbReference type="STRING" id="589385.SAMN05421504_101494"/>
<feature type="domain" description="EF-hand" evidence="3">
    <location>
        <begin position="5"/>
        <end position="40"/>
    </location>
</feature>
<dbReference type="AlphaFoldDB" id="A0A1H2T916"/>
<dbReference type="PANTHER" id="PTHR10827">
    <property type="entry name" value="RETICULOCALBIN"/>
    <property type="match status" value="1"/>
</dbReference>
<name>A0A1H2T916_9PSEU</name>
<keyword evidence="1" id="KW-0479">Metal-binding</keyword>
<dbReference type="EMBL" id="FNON01000001">
    <property type="protein sequence ID" value="SDW40382.1"/>
    <property type="molecule type" value="Genomic_DNA"/>
</dbReference>
<organism evidence="4 5">
    <name type="scientific">Amycolatopsis xylanica</name>
    <dbReference type="NCBI Taxonomy" id="589385"/>
    <lineage>
        <taxon>Bacteria</taxon>
        <taxon>Bacillati</taxon>
        <taxon>Actinomycetota</taxon>
        <taxon>Actinomycetes</taxon>
        <taxon>Pseudonocardiales</taxon>
        <taxon>Pseudonocardiaceae</taxon>
        <taxon>Amycolatopsis</taxon>
    </lineage>
</organism>
<dbReference type="SUPFAM" id="SSF47473">
    <property type="entry name" value="EF-hand"/>
    <property type="match status" value="1"/>
</dbReference>
<dbReference type="InterPro" id="IPR018247">
    <property type="entry name" value="EF_Hand_1_Ca_BS"/>
</dbReference>
<evidence type="ECO:0000313" key="5">
    <source>
        <dbReference type="Proteomes" id="UP000199515"/>
    </source>
</evidence>
<dbReference type="PROSITE" id="PS50222">
    <property type="entry name" value="EF_HAND_2"/>
    <property type="match status" value="2"/>
</dbReference>
<protein>
    <submittedName>
        <fullName evidence="4">Ca2+-binding protein, EF-hand superfamily</fullName>
    </submittedName>
</protein>
<dbReference type="SMART" id="SM00054">
    <property type="entry name" value="EFh"/>
    <property type="match status" value="4"/>
</dbReference>
<dbReference type="Proteomes" id="UP000199515">
    <property type="component" value="Unassembled WGS sequence"/>
</dbReference>
<evidence type="ECO:0000256" key="1">
    <source>
        <dbReference type="ARBA" id="ARBA00022723"/>
    </source>
</evidence>
<reference evidence="4 5" key="1">
    <citation type="submission" date="2016-10" db="EMBL/GenBank/DDBJ databases">
        <authorList>
            <person name="de Groot N.N."/>
        </authorList>
    </citation>
    <scope>NUCLEOTIDE SEQUENCE [LARGE SCALE GENOMIC DNA]</scope>
    <source>
        <strain evidence="4 5">CPCC 202699</strain>
    </source>
</reference>
<gene>
    <name evidence="4" type="ORF">SAMN05421504_101494</name>
</gene>
<evidence type="ECO:0000313" key="4">
    <source>
        <dbReference type="EMBL" id="SDW40382.1"/>
    </source>
</evidence>
<keyword evidence="5" id="KW-1185">Reference proteome</keyword>
<dbReference type="OrthoDB" id="7356823at2"/>
<accession>A0A1H2T916</accession>
<dbReference type="Gene3D" id="1.10.238.10">
    <property type="entry name" value="EF-hand"/>
    <property type="match status" value="1"/>
</dbReference>
<dbReference type="GO" id="GO:0005509">
    <property type="term" value="F:calcium ion binding"/>
    <property type="evidence" value="ECO:0007669"/>
    <property type="project" value="InterPro"/>
</dbReference>
<sequence>MLTELQIANLSTAFDVLDVTRDGALDQDDFEKISESVLSGIDRPAGSIYGQAVRDGYLNWWEQIREDADGDGDGRVSKAEYLAAVDRGLLHTTDYLDAVTCVADALFTAVDTDGDGSLSRAEMGAIYASVGIGGEIAAGAFDQIDTDGDGRITSAEWRAAVQGIFMATMAEAPGSNMLGNA</sequence>
<dbReference type="CDD" id="cd00051">
    <property type="entry name" value="EFh"/>
    <property type="match status" value="1"/>
</dbReference>
<dbReference type="InterPro" id="IPR002048">
    <property type="entry name" value="EF_hand_dom"/>
</dbReference>
<keyword evidence="2" id="KW-0677">Repeat</keyword>
<dbReference type="RefSeq" id="WP_091286004.1">
    <property type="nucleotide sequence ID" value="NZ_FNON01000001.1"/>
</dbReference>
<proteinExistence type="predicted"/>